<feature type="compositionally biased region" description="Basic and acidic residues" evidence="1">
    <location>
        <begin position="49"/>
        <end position="65"/>
    </location>
</feature>
<comment type="caution">
    <text evidence="2">The sequence shown here is derived from an EMBL/GenBank/DDBJ whole genome shotgun (WGS) entry which is preliminary data.</text>
</comment>
<organism evidence="2 3">
    <name type="scientific">Taxus chinensis</name>
    <name type="common">Chinese yew</name>
    <name type="synonym">Taxus wallichiana var. chinensis</name>
    <dbReference type="NCBI Taxonomy" id="29808"/>
    <lineage>
        <taxon>Eukaryota</taxon>
        <taxon>Viridiplantae</taxon>
        <taxon>Streptophyta</taxon>
        <taxon>Embryophyta</taxon>
        <taxon>Tracheophyta</taxon>
        <taxon>Spermatophyta</taxon>
        <taxon>Pinopsida</taxon>
        <taxon>Pinidae</taxon>
        <taxon>Conifers II</taxon>
        <taxon>Cupressales</taxon>
        <taxon>Taxaceae</taxon>
        <taxon>Taxus</taxon>
    </lineage>
</organism>
<proteinExistence type="predicted"/>
<keyword evidence="3" id="KW-1185">Reference proteome</keyword>
<feature type="region of interest" description="Disordered" evidence="1">
    <location>
        <begin position="49"/>
        <end position="71"/>
    </location>
</feature>
<name>A0AA38BV45_TAXCH</name>
<gene>
    <name evidence="2" type="ORF">KI387_034013</name>
</gene>
<dbReference type="Proteomes" id="UP000824469">
    <property type="component" value="Unassembled WGS sequence"/>
</dbReference>
<evidence type="ECO:0000313" key="2">
    <source>
        <dbReference type="EMBL" id="KAH9289896.1"/>
    </source>
</evidence>
<reference evidence="2 3" key="1">
    <citation type="journal article" date="2021" name="Nat. Plants">
        <title>The Taxus genome provides insights into paclitaxel biosynthesis.</title>
        <authorList>
            <person name="Xiong X."/>
            <person name="Gou J."/>
            <person name="Liao Q."/>
            <person name="Li Y."/>
            <person name="Zhou Q."/>
            <person name="Bi G."/>
            <person name="Li C."/>
            <person name="Du R."/>
            <person name="Wang X."/>
            <person name="Sun T."/>
            <person name="Guo L."/>
            <person name="Liang H."/>
            <person name="Lu P."/>
            <person name="Wu Y."/>
            <person name="Zhang Z."/>
            <person name="Ro D.K."/>
            <person name="Shang Y."/>
            <person name="Huang S."/>
            <person name="Yan J."/>
        </authorList>
    </citation>
    <scope>NUCLEOTIDE SEQUENCE [LARGE SCALE GENOMIC DNA]</scope>
    <source>
        <strain evidence="2">Ta-2019</strain>
    </source>
</reference>
<sequence>MTSLDSRLGKTKTRHEYNIATFRAIEEFIEGHARSVSHLSGVPMTLWGNEKESKRTREELDKTDAAHMTTL</sequence>
<evidence type="ECO:0000256" key="1">
    <source>
        <dbReference type="SAM" id="MobiDB-lite"/>
    </source>
</evidence>
<feature type="non-terminal residue" evidence="2">
    <location>
        <position position="71"/>
    </location>
</feature>
<dbReference type="AlphaFoldDB" id="A0AA38BV45"/>
<evidence type="ECO:0000313" key="3">
    <source>
        <dbReference type="Proteomes" id="UP000824469"/>
    </source>
</evidence>
<protein>
    <submittedName>
        <fullName evidence="2">Uncharacterized protein</fullName>
    </submittedName>
</protein>
<accession>A0AA38BV45</accession>
<dbReference type="EMBL" id="JAHRHJ020003813">
    <property type="protein sequence ID" value="KAH9289896.1"/>
    <property type="molecule type" value="Genomic_DNA"/>
</dbReference>